<dbReference type="PROSITE" id="PS00892">
    <property type="entry name" value="HIT_1"/>
    <property type="match status" value="1"/>
</dbReference>
<evidence type="ECO:0000313" key="3">
    <source>
        <dbReference type="EMBL" id="MBM7036795.1"/>
    </source>
</evidence>
<dbReference type="EMBL" id="JAFEUM010000003">
    <property type="protein sequence ID" value="MBM7036795.1"/>
    <property type="molecule type" value="Genomic_DNA"/>
</dbReference>
<protein>
    <submittedName>
        <fullName evidence="3">Purine nucleoside phosphoramidase</fullName>
        <ecNumber evidence="3">3.9.1.-</ecNumber>
    </submittedName>
</protein>
<dbReference type="InterPro" id="IPR001310">
    <property type="entry name" value="Histidine_triad_HIT"/>
</dbReference>
<reference evidence="3 4" key="1">
    <citation type="submission" date="2021-02" db="EMBL/GenBank/DDBJ databases">
        <authorList>
            <person name="Park J.-S."/>
        </authorList>
    </citation>
    <scope>NUCLEOTIDE SEQUENCE [LARGE SCALE GENOMIC DNA]</scope>
    <source>
        <strain evidence="3 4">188UL20-2</strain>
    </source>
</reference>
<dbReference type="Proteomes" id="UP000809621">
    <property type="component" value="Unassembled WGS sequence"/>
</dbReference>
<dbReference type="Pfam" id="PF01230">
    <property type="entry name" value="HIT"/>
    <property type="match status" value="1"/>
</dbReference>
<gene>
    <name evidence="3" type="primary">hinT</name>
    <name evidence="3" type="ORF">JQC93_10325</name>
</gene>
<dbReference type="InterPro" id="IPR011146">
    <property type="entry name" value="HIT-like"/>
</dbReference>
<dbReference type="PROSITE" id="PS51084">
    <property type="entry name" value="HIT_2"/>
    <property type="match status" value="1"/>
</dbReference>
<feature type="domain" description="HIT" evidence="2">
    <location>
        <begin position="6"/>
        <end position="115"/>
    </location>
</feature>
<evidence type="ECO:0000313" key="4">
    <source>
        <dbReference type="Proteomes" id="UP000809621"/>
    </source>
</evidence>
<feature type="short sequence motif" description="Histidine triad motif" evidence="1">
    <location>
        <begin position="99"/>
        <end position="103"/>
    </location>
</feature>
<comment type="caution">
    <text evidence="3">The sequence shown here is derived from an EMBL/GenBank/DDBJ whole genome shotgun (WGS) entry which is preliminary data.</text>
</comment>
<accession>A0ABS2HGZ7</accession>
<keyword evidence="3" id="KW-0378">Hydrolase</keyword>
<name>A0ABS2HGZ7_9VIBR</name>
<dbReference type="PANTHER" id="PTHR23089">
    <property type="entry name" value="HISTIDINE TRIAD HIT PROTEIN"/>
    <property type="match status" value="1"/>
</dbReference>
<evidence type="ECO:0000259" key="2">
    <source>
        <dbReference type="PROSITE" id="PS51084"/>
    </source>
</evidence>
<keyword evidence="4" id="KW-1185">Reference proteome</keyword>
<dbReference type="GO" id="GO:0016787">
    <property type="term" value="F:hydrolase activity"/>
    <property type="evidence" value="ECO:0007669"/>
    <property type="project" value="UniProtKB-KW"/>
</dbReference>
<dbReference type="EC" id="3.9.1.-" evidence="3"/>
<dbReference type="InterPro" id="IPR019808">
    <property type="entry name" value="Histidine_triad_CS"/>
</dbReference>
<dbReference type="InterPro" id="IPR036265">
    <property type="entry name" value="HIT-like_sf"/>
</dbReference>
<proteinExistence type="predicted"/>
<dbReference type="PRINTS" id="PR00332">
    <property type="entry name" value="HISTRIAD"/>
</dbReference>
<dbReference type="CDD" id="cd01276">
    <property type="entry name" value="PKCI_related"/>
    <property type="match status" value="1"/>
</dbReference>
<organism evidence="3 4">
    <name type="scientific">Vibrio ulleungensis</name>
    <dbReference type="NCBI Taxonomy" id="2807619"/>
    <lineage>
        <taxon>Bacteria</taxon>
        <taxon>Pseudomonadati</taxon>
        <taxon>Pseudomonadota</taxon>
        <taxon>Gammaproteobacteria</taxon>
        <taxon>Vibrionales</taxon>
        <taxon>Vibrionaceae</taxon>
        <taxon>Vibrio</taxon>
    </lineage>
</organism>
<sequence>MAEETIFSKIIRKEIQTDLLYQDELVTAFRDINPRAPQHILIIPNTLIPTVNDVTAEDEQALGRMFTVASKIAKQEGIDEDGYRLIINCNSHGGQEIYHIHMHLLGGKPLGPMLAV</sequence>
<dbReference type="Gene3D" id="3.30.428.10">
    <property type="entry name" value="HIT-like"/>
    <property type="match status" value="1"/>
</dbReference>
<evidence type="ECO:0000256" key="1">
    <source>
        <dbReference type="PROSITE-ProRule" id="PRU00464"/>
    </source>
</evidence>
<dbReference type="SUPFAM" id="SSF54197">
    <property type="entry name" value="HIT-like"/>
    <property type="match status" value="1"/>
</dbReference>
<dbReference type="NCBIfam" id="NF007965">
    <property type="entry name" value="PRK10687.1"/>
    <property type="match status" value="1"/>
</dbReference>
<dbReference type="RefSeq" id="WP_205158348.1">
    <property type="nucleotide sequence ID" value="NZ_JAFEUM010000003.1"/>
</dbReference>